<dbReference type="Gene3D" id="3.60.40.10">
    <property type="entry name" value="PPM-type phosphatase domain"/>
    <property type="match status" value="1"/>
</dbReference>
<evidence type="ECO:0000259" key="1">
    <source>
        <dbReference type="PROSITE" id="PS51746"/>
    </source>
</evidence>
<dbReference type="PROSITE" id="PS51746">
    <property type="entry name" value="PPM_2"/>
    <property type="match status" value="1"/>
</dbReference>
<feature type="domain" description="PPM-type phosphatase" evidence="1">
    <location>
        <begin position="1"/>
        <end position="163"/>
    </location>
</feature>
<comment type="caution">
    <text evidence="2">The sequence shown here is derived from an EMBL/GenBank/DDBJ whole genome shotgun (WGS) entry which is preliminary data.</text>
</comment>
<proteinExistence type="predicted"/>
<organism evidence="2 3">
    <name type="scientific">Camellia sinensis</name>
    <name type="common">Tea plant</name>
    <name type="synonym">Thea sinensis</name>
    <dbReference type="NCBI Taxonomy" id="4442"/>
    <lineage>
        <taxon>Eukaryota</taxon>
        <taxon>Viridiplantae</taxon>
        <taxon>Streptophyta</taxon>
        <taxon>Embryophyta</taxon>
        <taxon>Tracheophyta</taxon>
        <taxon>Spermatophyta</taxon>
        <taxon>Magnoliopsida</taxon>
        <taxon>eudicotyledons</taxon>
        <taxon>Gunneridae</taxon>
        <taxon>Pentapetalae</taxon>
        <taxon>asterids</taxon>
        <taxon>Ericales</taxon>
        <taxon>Theaceae</taxon>
        <taxon>Camellia</taxon>
    </lineage>
</organism>
<dbReference type="GO" id="GO:0004722">
    <property type="term" value="F:protein serine/threonine phosphatase activity"/>
    <property type="evidence" value="ECO:0007669"/>
    <property type="project" value="InterPro"/>
</dbReference>
<dbReference type="InterPro" id="IPR036457">
    <property type="entry name" value="PPM-type-like_dom_sf"/>
</dbReference>
<gene>
    <name evidence="2" type="ORF">HYC85_025361</name>
</gene>
<evidence type="ECO:0000313" key="2">
    <source>
        <dbReference type="EMBL" id="KAF5937855.1"/>
    </source>
</evidence>
<dbReference type="SUPFAM" id="SSF81606">
    <property type="entry name" value="PP2C-like"/>
    <property type="match status" value="1"/>
</dbReference>
<name>A0A7J7GC37_CAMSI</name>
<dbReference type="PANTHER" id="PTHR47992">
    <property type="entry name" value="PROTEIN PHOSPHATASE"/>
    <property type="match status" value="1"/>
</dbReference>
<dbReference type="Pfam" id="PF00481">
    <property type="entry name" value="PP2C"/>
    <property type="match status" value="1"/>
</dbReference>
<sequence>MHEILQKALLRTIHDIDTKFSLEAFNNRYISGSTATIVLLVDGQILVASVGDSKALLCSEKIKSALGDEVASITVLDVEELTRDHHPDRDDERARIEAAGGFVRLWGVPRVNGILAVSRSIGDVYLKRFLYRRPADFNGTTMADKLSMLPSSKAVFTMHSADG</sequence>
<protein>
    <recommendedName>
        <fullName evidence="1">PPM-type phosphatase domain-containing protein</fullName>
    </recommendedName>
</protein>
<dbReference type="Proteomes" id="UP000593564">
    <property type="component" value="Unassembled WGS sequence"/>
</dbReference>
<reference evidence="2 3" key="2">
    <citation type="submission" date="2020-07" db="EMBL/GenBank/DDBJ databases">
        <title>Genome assembly of wild tea tree DASZ reveals pedigree and selection history of tea varieties.</title>
        <authorList>
            <person name="Zhang W."/>
        </authorList>
    </citation>
    <scope>NUCLEOTIDE SEQUENCE [LARGE SCALE GENOMIC DNA]</scope>
    <source>
        <strain evidence="3">cv. G240</strain>
        <tissue evidence="2">Leaf</tissue>
    </source>
</reference>
<dbReference type="AlphaFoldDB" id="A0A7J7GC37"/>
<evidence type="ECO:0000313" key="3">
    <source>
        <dbReference type="Proteomes" id="UP000593564"/>
    </source>
</evidence>
<dbReference type="InterPro" id="IPR001932">
    <property type="entry name" value="PPM-type_phosphatase-like_dom"/>
</dbReference>
<accession>A0A7J7GC37</accession>
<keyword evidence="3" id="KW-1185">Reference proteome</keyword>
<dbReference type="InterPro" id="IPR015655">
    <property type="entry name" value="PP2C"/>
</dbReference>
<dbReference type="CDD" id="cd00143">
    <property type="entry name" value="PP2Cc"/>
    <property type="match status" value="1"/>
</dbReference>
<reference evidence="3" key="1">
    <citation type="journal article" date="2020" name="Nat. Commun.">
        <title>Genome assembly of wild tea tree DASZ reveals pedigree and selection history of tea varieties.</title>
        <authorList>
            <person name="Zhang W."/>
            <person name="Zhang Y."/>
            <person name="Qiu H."/>
            <person name="Guo Y."/>
            <person name="Wan H."/>
            <person name="Zhang X."/>
            <person name="Scossa F."/>
            <person name="Alseekh S."/>
            <person name="Zhang Q."/>
            <person name="Wang P."/>
            <person name="Xu L."/>
            <person name="Schmidt M.H."/>
            <person name="Jia X."/>
            <person name="Li D."/>
            <person name="Zhu A."/>
            <person name="Guo F."/>
            <person name="Chen W."/>
            <person name="Ni D."/>
            <person name="Usadel B."/>
            <person name="Fernie A.R."/>
            <person name="Wen W."/>
        </authorList>
    </citation>
    <scope>NUCLEOTIDE SEQUENCE [LARGE SCALE GENOMIC DNA]</scope>
    <source>
        <strain evidence="3">cv. G240</strain>
    </source>
</reference>
<dbReference type="EMBL" id="JACBKZ010000012">
    <property type="protein sequence ID" value="KAF5937855.1"/>
    <property type="molecule type" value="Genomic_DNA"/>
</dbReference>